<evidence type="ECO:0000256" key="1">
    <source>
        <dbReference type="SAM" id="MobiDB-lite"/>
    </source>
</evidence>
<gene>
    <name evidence="2" type="ORF">MRATA1EN1_LOCUS19811</name>
</gene>
<organism evidence="2 3">
    <name type="scientific">Rangifer tarandus platyrhynchus</name>
    <name type="common">Svalbard reindeer</name>
    <dbReference type="NCBI Taxonomy" id="3082113"/>
    <lineage>
        <taxon>Eukaryota</taxon>
        <taxon>Metazoa</taxon>
        <taxon>Chordata</taxon>
        <taxon>Craniata</taxon>
        <taxon>Vertebrata</taxon>
        <taxon>Euteleostomi</taxon>
        <taxon>Mammalia</taxon>
        <taxon>Eutheria</taxon>
        <taxon>Laurasiatheria</taxon>
        <taxon>Artiodactyla</taxon>
        <taxon>Ruminantia</taxon>
        <taxon>Pecora</taxon>
        <taxon>Cervidae</taxon>
        <taxon>Odocoileinae</taxon>
        <taxon>Rangifer</taxon>
    </lineage>
</organism>
<reference evidence="2" key="1">
    <citation type="submission" date="2023-04" db="EMBL/GenBank/DDBJ databases">
        <authorList>
            <consortium name="ELIXIR-Norway"/>
        </authorList>
    </citation>
    <scope>NUCLEOTIDE SEQUENCE [LARGE SCALE GENOMIC DNA]</scope>
</reference>
<feature type="compositionally biased region" description="Low complexity" evidence="1">
    <location>
        <begin position="23"/>
        <end position="37"/>
    </location>
</feature>
<evidence type="ECO:0000313" key="2">
    <source>
        <dbReference type="EMBL" id="CAI9170849.1"/>
    </source>
</evidence>
<accession>A0ABN8ZG55</accession>
<keyword evidence="3" id="KW-1185">Reference proteome</keyword>
<sequence>MGVRAGWEGAPAPRAPLPGWDRAPGPAVAAAAAAARPTLHHGIHRTSEPPSRRPLGRRKKPVCVLRLPCDSGSCLLAGASIPTQLDWGATLPGAAKRANETTKRHKMNRQSNQPKTRGSSTPARRHLLLPSLEAL</sequence>
<evidence type="ECO:0000313" key="3">
    <source>
        <dbReference type="Proteomes" id="UP001176941"/>
    </source>
</evidence>
<dbReference type="EMBL" id="OX459939">
    <property type="protein sequence ID" value="CAI9170849.1"/>
    <property type="molecule type" value="Genomic_DNA"/>
</dbReference>
<name>A0ABN8ZG55_RANTA</name>
<protein>
    <submittedName>
        <fullName evidence="2">Uncharacterized protein</fullName>
    </submittedName>
</protein>
<proteinExistence type="predicted"/>
<dbReference type="Proteomes" id="UP001176941">
    <property type="component" value="Chromosome 3"/>
</dbReference>
<feature type="region of interest" description="Disordered" evidence="1">
    <location>
        <begin position="1"/>
        <end position="58"/>
    </location>
</feature>
<feature type="region of interest" description="Disordered" evidence="1">
    <location>
        <begin position="86"/>
        <end position="135"/>
    </location>
</feature>
<feature type="compositionally biased region" description="Polar residues" evidence="1">
    <location>
        <begin position="109"/>
        <end position="122"/>
    </location>
</feature>